<gene>
    <name evidence="2" type="ORF">ALAG00032_LOCUS5401</name>
</gene>
<evidence type="ECO:0000256" key="1">
    <source>
        <dbReference type="SAM" id="MobiDB-lite"/>
    </source>
</evidence>
<organism evidence="2">
    <name type="scientific">Aureoumbra lagunensis</name>
    <dbReference type="NCBI Taxonomy" id="44058"/>
    <lineage>
        <taxon>Eukaryota</taxon>
        <taxon>Sar</taxon>
        <taxon>Stramenopiles</taxon>
        <taxon>Ochrophyta</taxon>
        <taxon>Pelagophyceae</taxon>
        <taxon>Pelagomonadales</taxon>
        <taxon>Aureoumbra</taxon>
    </lineage>
</organism>
<sequence>MSSSNAVVLKPGKMIGSGQFKEVYILADNPHKVILKFKNGAAVFNSIINEEVLNYRKASAEGIGPKYYGFQPLKEGDPDAYRDRSKLDGEQDFVAEMMVEHFDMDLNSPRADEFKSWQLADEVAQKMELFKEKFELIYCDVKSGNILLKADSGEPRIALTDFDPTFMIHIINKPGTRTENSKHMGRIAPLAFVEQSFETLSDAERSFVQAWYSLYAKVLMVTHARINDVIFHEFGIQNGQRFYADLPRFVESIDKYLVGDLKKDTVALSNLKEEARALADLEKSIFTNITNLRSSLTTTNTTSTTTSTSTTNTTATITKSPKPSVAL</sequence>
<feature type="region of interest" description="Disordered" evidence="1">
    <location>
        <begin position="297"/>
        <end position="327"/>
    </location>
</feature>
<dbReference type="SUPFAM" id="SSF56112">
    <property type="entry name" value="Protein kinase-like (PK-like)"/>
    <property type="match status" value="1"/>
</dbReference>
<reference evidence="2" key="1">
    <citation type="submission" date="2021-01" db="EMBL/GenBank/DDBJ databases">
        <authorList>
            <person name="Corre E."/>
            <person name="Pelletier E."/>
            <person name="Niang G."/>
            <person name="Scheremetjew M."/>
            <person name="Finn R."/>
            <person name="Kale V."/>
            <person name="Holt S."/>
            <person name="Cochrane G."/>
            <person name="Meng A."/>
            <person name="Brown T."/>
            <person name="Cohen L."/>
        </authorList>
    </citation>
    <scope>NUCLEOTIDE SEQUENCE</scope>
    <source>
        <strain evidence="2">CCMP1510</strain>
    </source>
</reference>
<protein>
    <recommendedName>
        <fullName evidence="3">Protein kinase domain-containing protein</fullName>
    </recommendedName>
</protein>
<proteinExistence type="predicted"/>
<dbReference type="GO" id="GO:0004672">
    <property type="term" value="F:protein kinase activity"/>
    <property type="evidence" value="ECO:0007669"/>
    <property type="project" value="InterPro"/>
</dbReference>
<evidence type="ECO:0000313" key="2">
    <source>
        <dbReference type="EMBL" id="CAE0364660.1"/>
    </source>
</evidence>
<evidence type="ECO:0008006" key="3">
    <source>
        <dbReference type="Google" id="ProtNLM"/>
    </source>
</evidence>
<accession>A0A7S3JTP6</accession>
<dbReference type="EMBL" id="HBIJ01007628">
    <property type="protein sequence ID" value="CAE0364660.1"/>
    <property type="molecule type" value="Transcribed_RNA"/>
</dbReference>
<name>A0A7S3JTP6_9STRA</name>
<dbReference type="InterPro" id="IPR011009">
    <property type="entry name" value="Kinase-like_dom_sf"/>
</dbReference>
<dbReference type="AlphaFoldDB" id="A0A7S3JTP6"/>
<dbReference type="PROSITE" id="PS00108">
    <property type="entry name" value="PROTEIN_KINASE_ST"/>
    <property type="match status" value="1"/>
</dbReference>
<feature type="compositionally biased region" description="Low complexity" evidence="1">
    <location>
        <begin position="297"/>
        <end position="318"/>
    </location>
</feature>
<dbReference type="InterPro" id="IPR008271">
    <property type="entry name" value="Ser/Thr_kinase_AS"/>
</dbReference>